<organism evidence="2 3">
    <name type="scientific">Prorocentrum cordatum</name>
    <dbReference type="NCBI Taxonomy" id="2364126"/>
    <lineage>
        <taxon>Eukaryota</taxon>
        <taxon>Sar</taxon>
        <taxon>Alveolata</taxon>
        <taxon>Dinophyceae</taxon>
        <taxon>Prorocentrales</taxon>
        <taxon>Prorocentraceae</taxon>
        <taxon>Prorocentrum</taxon>
    </lineage>
</organism>
<evidence type="ECO:0000313" key="3">
    <source>
        <dbReference type="Proteomes" id="UP001189429"/>
    </source>
</evidence>
<feature type="region of interest" description="Disordered" evidence="1">
    <location>
        <begin position="172"/>
        <end position="195"/>
    </location>
</feature>
<evidence type="ECO:0000256" key="1">
    <source>
        <dbReference type="SAM" id="MobiDB-lite"/>
    </source>
</evidence>
<gene>
    <name evidence="2" type="ORF">PCOR1329_LOCUS13384</name>
</gene>
<keyword evidence="3" id="KW-1185">Reference proteome</keyword>
<sequence>MMVKRSQIYKTEQVRLSLQRLVERIVHISQDAKAKARASSTPRSRLNEEGRIGRSITDPFQFGGHGGDGEFRGRDDPSGLLLSEGAFTFLLQDEVVQRCLQELDINLGTDNAGIFRGLRNDGNGQVRLQVLLEMLMKLRGDASKADLVMPAVMVDDLAHDVQEVQEIVARQQRHPRRTTQDMLRQGGAKALGEAG</sequence>
<dbReference type="Proteomes" id="UP001189429">
    <property type="component" value="Unassembled WGS sequence"/>
</dbReference>
<evidence type="ECO:0000313" key="2">
    <source>
        <dbReference type="EMBL" id="CAK0807536.1"/>
    </source>
</evidence>
<protein>
    <submittedName>
        <fullName evidence="2">Uncharacterized protein</fullName>
    </submittedName>
</protein>
<name>A0ABN9QR18_9DINO</name>
<comment type="caution">
    <text evidence="2">The sequence shown here is derived from an EMBL/GenBank/DDBJ whole genome shotgun (WGS) entry which is preliminary data.</text>
</comment>
<dbReference type="EMBL" id="CAUYUJ010003947">
    <property type="protein sequence ID" value="CAK0807536.1"/>
    <property type="molecule type" value="Genomic_DNA"/>
</dbReference>
<proteinExistence type="predicted"/>
<reference evidence="2" key="1">
    <citation type="submission" date="2023-10" db="EMBL/GenBank/DDBJ databases">
        <authorList>
            <person name="Chen Y."/>
            <person name="Shah S."/>
            <person name="Dougan E. K."/>
            <person name="Thang M."/>
            <person name="Chan C."/>
        </authorList>
    </citation>
    <scope>NUCLEOTIDE SEQUENCE [LARGE SCALE GENOMIC DNA]</scope>
</reference>
<accession>A0ABN9QR18</accession>